<feature type="region of interest" description="Disordered" evidence="1">
    <location>
        <begin position="434"/>
        <end position="469"/>
    </location>
</feature>
<organism evidence="2 3">
    <name type="scientific">Hyphodiscus hymeniophilus</name>
    <dbReference type="NCBI Taxonomy" id="353542"/>
    <lineage>
        <taxon>Eukaryota</taxon>
        <taxon>Fungi</taxon>
        <taxon>Dikarya</taxon>
        <taxon>Ascomycota</taxon>
        <taxon>Pezizomycotina</taxon>
        <taxon>Leotiomycetes</taxon>
        <taxon>Helotiales</taxon>
        <taxon>Hyphodiscaceae</taxon>
        <taxon>Hyphodiscus</taxon>
    </lineage>
</organism>
<accession>A0A9P6VNA1</accession>
<evidence type="ECO:0000313" key="2">
    <source>
        <dbReference type="EMBL" id="KAG0651152.1"/>
    </source>
</evidence>
<feature type="compositionally biased region" description="Low complexity" evidence="1">
    <location>
        <begin position="192"/>
        <end position="208"/>
    </location>
</feature>
<proteinExistence type="predicted"/>
<reference evidence="2" key="1">
    <citation type="submission" date="2019-07" db="EMBL/GenBank/DDBJ databases">
        <title>Hyphodiscus hymeniophilus genome sequencing and assembly.</title>
        <authorList>
            <person name="Kramer G."/>
            <person name="Nodwell J."/>
        </authorList>
    </citation>
    <scope>NUCLEOTIDE SEQUENCE</scope>
    <source>
        <strain evidence="2">ATCC 34498</strain>
    </source>
</reference>
<feature type="compositionally biased region" description="Polar residues" evidence="1">
    <location>
        <begin position="439"/>
        <end position="450"/>
    </location>
</feature>
<sequence length="530" mass="59072">MSKPWIHHMNSSATSLSRFGLDRAIATVQSIAPLTSDHQRKDIPPIPKDMRQNNRKRPSSEQSLGGYEPNGKDFFYSHQNSSNEKMERPTMGSKSHSLPETICPSVSRYTHTFNTQPGGKNSERVLPPPPPPPMSKSAQKILQLTGFDTSGNSHMNVSLSPPPPLMSKSAQKILQLTGFDPSFDQESRSHYSVSPESSDADSSGSLYSQFDGEGQEYAQPRRLWAGPSTVIQGETSAAYVQSSFYSASERSAEISDASVAAAAALPASVTSLRFRDRPVKHDQRSVDLAGKQSKDIMTDEEFMAAKREYYQQKRTRFEEVFERDFGSRHGQELRDADKGGLVPRPLTIRSRPRVNDDNGKLRYYSEPASPTGLPYDGTTLHSRIPPRPQNLRHKRKFGTGKHPMKSPFPFIIKKEPGAEEPEQRFRHKVSRAMKRLSGGTKSPMTQSVSPSGEREAGEVDPPTPSGLKAFFPSQEIMQKGNEHLQDAVYKARKGLRIKTADERRREDLKKQIVVVGITDQSPGRPDLRVS</sequence>
<feature type="compositionally biased region" description="Basic residues" evidence="1">
    <location>
        <begin position="390"/>
        <end position="404"/>
    </location>
</feature>
<dbReference type="EMBL" id="VNKQ01000005">
    <property type="protein sequence ID" value="KAG0651152.1"/>
    <property type="molecule type" value="Genomic_DNA"/>
</dbReference>
<dbReference type="Proteomes" id="UP000785200">
    <property type="component" value="Unassembled WGS sequence"/>
</dbReference>
<dbReference type="OrthoDB" id="3545168at2759"/>
<feature type="region of interest" description="Disordered" evidence="1">
    <location>
        <begin position="184"/>
        <end position="210"/>
    </location>
</feature>
<evidence type="ECO:0000256" key="1">
    <source>
        <dbReference type="SAM" id="MobiDB-lite"/>
    </source>
</evidence>
<protein>
    <submittedName>
        <fullName evidence="2">Uncharacterized protein</fullName>
    </submittedName>
</protein>
<dbReference type="AlphaFoldDB" id="A0A9P6VNA1"/>
<evidence type="ECO:0000313" key="3">
    <source>
        <dbReference type="Proteomes" id="UP000785200"/>
    </source>
</evidence>
<name>A0A9P6VNA1_9HELO</name>
<feature type="compositionally biased region" description="Basic and acidic residues" evidence="1">
    <location>
        <begin position="328"/>
        <end position="338"/>
    </location>
</feature>
<feature type="region of interest" description="Disordered" evidence="1">
    <location>
        <begin position="328"/>
        <end position="408"/>
    </location>
</feature>
<gene>
    <name evidence="2" type="ORF">D0Z07_2596</name>
</gene>
<feature type="compositionally biased region" description="Basic and acidic residues" evidence="1">
    <location>
        <begin position="37"/>
        <end position="52"/>
    </location>
</feature>
<comment type="caution">
    <text evidence="2">The sequence shown here is derived from an EMBL/GenBank/DDBJ whole genome shotgun (WGS) entry which is preliminary data.</text>
</comment>
<feature type="region of interest" description="Disordered" evidence="1">
    <location>
        <begin position="30"/>
        <end position="137"/>
    </location>
</feature>
<keyword evidence="3" id="KW-1185">Reference proteome</keyword>
<feature type="compositionally biased region" description="Polar residues" evidence="1">
    <location>
        <begin position="107"/>
        <end position="119"/>
    </location>
</feature>